<proteinExistence type="inferred from homology"/>
<dbReference type="FunCoup" id="A0A6N7EVI3">
    <property type="interactions" value="478"/>
</dbReference>
<feature type="region of interest" description="Disordered" evidence="9">
    <location>
        <begin position="1"/>
        <end position="26"/>
    </location>
</feature>
<sequence length="86" mass="9627">MANSPQARKRARQAEQHRTRNVAQRSYMRTTVKNVLKAVEAGDKAHAEKAFELAVPALDKASRKGLIHANKAARIKSRLVRQLKAL</sequence>
<dbReference type="GO" id="GO:0006412">
    <property type="term" value="P:translation"/>
    <property type="evidence" value="ECO:0007669"/>
    <property type="project" value="UniProtKB-UniRule"/>
</dbReference>
<evidence type="ECO:0000256" key="3">
    <source>
        <dbReference type="ARBA" id="ARBA00022730"/>
    </source>
</evidence>
<evidence type="ECO:0000313" key="10">
    <source>
        <dbReference type="EMBL" id="MPV86561.1"/>
    </source>
</evidence>
<keyword evidence="6 8" id="KW-0687">Ribonucleoprotein</keyword>
<evidence type="ECO:0000256" key="5">
    <source>
        <dbReference type="ARBA" id="ARBA00022980"/>
    </source>
</evidence>
<name>A0A6N7EVI3_9GAMM</name>
<evidence type="ECO:0000256" key="8">
    <source>
        <dbReference type="HAMAP-Rule" id="MF_00500"/>
    </source>
</evidence>
<dbReference type="InterPro" id="IPR002583">
    <property type="entry name" value="Ribosomal_bS20"/>
</dbReference>
<dbReference type="HAMAP" id="MF_00500">
    <property type="entry name" value="Ribosomal_bS20"/>
    <property type="match status" value="1"/>
</dbReference>
<dbReference type="GO" id="GO:0003735">
    <property type="term" value="F:structural constituent of ribosome"/>
    <property type="evidence" value="ECO:0007669"/>
    <property type="project" value="InterPro"/>
</dbReference>
<evidence type="ECO:0000256" key="6">
    <source>
        <dbReference type="ARBA" id="ARBA00023274"/>
    </source>
</evidence>
<evidence type="ECO:0000256" key="4">
    <source>
        <dbReference type="ARBA" id="ARBA00022884"/>
    </source>
</evidence>
<dbReference type="GO" id="GO:0015935">
    <property type="term" value="C:small ribosomal subunit"/>
    <property type="evidence" value="ECO:0007669"/>
    <property type="project" value="TreeGrafter"/>
</dbReference>
<organism evidence="10 11">
    <name type="scientific">Ostreibacterium oceani</name>
    <dbReference type="NCBI Taxonomy" id="2654998"/>
    <lineage>
        <taxon>Bacteria</taxon>
        <taxon>Pseudomonadati</taxon>
        <taxon>Pseudomonadota</taxon>
        <taxon>Gammaproteobacteria</taxon>
        <taxon>Cardiobacteriales</taxon>
        <taxon>Ostreibacteriaceae</taxon>
        <taxon>Ostreibacterium</taxon>
    </lineage>
</organism>
<dbReference type="AlphaFoldDB" id="A0A6N7EVI3"/>
<dbReference type="EMBL" id="WHNW01000008">
    <property type="protein sequence ID" value="MPV86561.1"/>
    <property type="molecule type" value="Genomic_DNA"/>
</dbReference>
<comment type="similarity">
    <text evidence="2 8">Belongs to the bacterial ribosomal protein bS20 family.</text>
</comment>
<dbReference type="GO" id="GO:0005829">
    <property type="term" value="C:cytosol"/>
    <property type="evidence" value="ECO:0007669"/>
    <property type="project" value="TreeGrafter"/>
</dbReference>
<accession>A0A6N7EVI3</accession>
<dbReference type="RefSeq" id="WP_152810556.1">
    <property type="nucleotide sequence ID" value="NZ_WHNW01000008.1"/>
</dbReference>
<dbReference type="Proteomes" id="UP000471298">
    <property type="component" value="Unassembled WGS sequence"/>
</dbReference>
<dbReference type="Pfam" id="PF01649">
    <property type="entry name" value="Ribosomal_S20p"/>
    <property type="match status" value="1"/>
</dbReference>
<evidence type="ECO:0000256" key="9">
    <source>
        <dbReference type="SAM" id="MobiDB-lite"/>
    </source>
</evidence>
<evidence type="ECO:0000256" key="7">
    <source>
        <dbReference type="ARBA" id="ARBA00035136"/>
    </source>
</evidence>
<comment type="caution">
    <text evidence="10">The sequence shown here is derived from an EMBL/GenBank/DDBJ whole genome shotgun (WGS) entry which is preliminary data.</text>
</comment>
<dbReference type="InterPro" id="IPR036510">
    <property type="entry name" value="Ribosomal_bS20_sf"/>
</dbReference>
<keyword evidence="3 8" id="KW-0699">rRNA-binding</keyword>
<dbReference type="InParanoid" id="A0A6N7EVI3"/>
<protein>
    <recommendedName>
        <fullName evidence="7 8">Small ribosomal subunit protein bS20</fullName>
    </recommendedName>
</protein>
<dbReference type="NCBIfam" id="TIGR00029">
    <property type="entry name" value="S20"/>
    <property type="match status" value="1"/>
</dbReference>
<evidence type="ECO:0000256" key="2">
    <source>
        <dbReference type="ARBA" id="ARBA00007634"/>
    </source>
</evidence>
<dbReference type="PANTHER" id="PTHR33398">
    <property type="entry name" value="30S RIBOSOMAL PROTEIN S20"/>
    <property type="match status" value="1"/>
</dbReference>
<keyword evidence="11" id="KW-1185">Reference proteome</keyword>
<keyword evidence="4 8" id="KW-0694">RNA-binding</keyword>
<dbReference type="Gene3D" id="1.20.58.110">
    <property type="entry name" value="Ribosomal protein S20"/>
    <property type="match status" value="1"/>
</dbReference>
<evidence type="ECO:0000313" key="11">
    <source>
        <dbReference type="Proteomes" id="UP000471298"/>
    </source>
</evidence>
<dbReference type="GO" id="GO:0070181">
    <property type="term" value="F:small ribosomal subunit rRNA binding"/>
    <property type="evidence" value="ECO:0007669"/>
    <property type="project" value="TreeGrafter"/>
</dbReference>
<dbReference type="FunFam" id="1.20.58.110:FF:000001">
    <property type="entry name" value="30S ribosomal protein S20"/>
    <property type="match status" value="1"/>
</dbReference>
<evidence type="ECO:0000256" key="1">
    <source>
        <dbReference type="ARBA" id="ARBA00003134"/>
    </source>
</evidence>
<gene>
    <name evidence="8 10" type="primary">rpsT</name>
    <name evidence="10" type="ORF">GCU85_07440</name>
</gene>
<dbReference type="PANTHER" id="PTHR33398:SF1">
    <property type="entry name" value="SMALL RIBOSOMAL SUBUNIT PROTEIN BS20C"/>
    <property type="match status" value="1"/>
</dbReference>
<reference evidence="10 11" key="1">
    <citation type="submission" date="2019-10" db="EMBL/GenBank/DDBJ databases">
        <title>Cardiobacteriales fam. a chemoheterotrophic member of the order Cardiobacteriales, and proposal of Cardiobacteriales fam. nov.</title>
        <authorList>
            <person name="Wang C."/>
        </authorList>
    </citation>
    <scope>NUCLEOTIDE SEQUENCE [LARGE SCALE GENOMIC DNA]</scope>
    <source>
        <strain evidence="10 11">ML27</strain>
    </source>
</reference>
<dbReference type="SUPFAM" id="SSF46992">
    <property type="entry name" value="Ribosomal protein S20"/>
    <property type="match status" value="1"/>
</dbReference>
<keyword evidence="5 8" id="KW-0689">Ribosomal protein</keyword>
<comment type="function">
    <text evidence="1 8">Binds directly to 16S ribosomal RNA.</text>
</comment>